<dbReference type="PROSITE" id="PS00677">
    <property type="entry name" value="DAO"/>
    <property type="match status" value="1"/>
</dbReference>
<dbReference type="PANTHER" id="PTHR11530">
    <property type="entry name" value="D-AMINO ACID OXIDASE"/>
    <property type="match status" value="1"/>
</dbReference>
<dbReference type="GeneID" id="31355711"/>
<dbReference type="Proteomes" id="UP000001396">
    <property type="component" value="Unassembled WGS sequence"/>
</dbReference>
<comment type="cofactor">
    <cofactor evidence="1 6">
        <name>FAD</name>
        <dbReference type="ChEBI" id="CHEBI:57692"/>
    </cofactor>
</comment>
<dbReference type="SUPFAM" id="SSF54373">
    <property type="entry name" value="FAD-linked reductases, C-terminal domain"/>
    <property type="match status" value="1"/>
</dbReference>
<evidence type="ECO:0000256" key="5">
    <source>
        <dbReference type="ARBA" id="ARBA00023002"/>
    </source>
</evidence>
<feature type="binding site" evidence="6">
    <location>
        <position position="222"/>
    </location>
    <ligand>
        <name>D-dopa</name>
        <dbReference type="ChEBI" id="CHEBI:149689"/>
    </ligand>
</feature>
<evidence type="ECO:0000256" key="6">
    <source>
        <dbReference type="PIRSR" id="PIRSR000189-1"/>
    </source>
</evidence>
<dbReference type="SUPFAM" id="SSF51971">
    <property type="entry name" value="Nucleotide-binding domain"/>
    <property type="match status" value="1"/>
</dbReference>
<dbReference type="Pfam" id="PF01266">
    <property type="entry name" value="DAO"/>
    <property type="match status" value="1"/>
</dbReference>
<feature type="binding site" evidence="6">
    <location>
        <begin position="49"/>
        <end position="51"/>
    </location>
    <ligand>
        <name>FAD</name>
        <dbReference type="ChEBI" id="CHEBI:57692"/>
    </ligand>
</feature>
<keyword evidence="4 6" id="KW-0274">FAD</keyword>
<dbReference type="Gene3D" id="3.30.9.10">
    <property type="entry name" value="D-Amino Acid Oxidase, subunit A, domain 2"/>
    <property type="match status" value="1"/>
</dbReference>
<proteinExistence type="inferred from homology"/>
<feature type="domain" description="FAD dependent oxidoreductase" evidence="7">
    <location>
        <begin position="7"/>
        <end position="318"/>
    </location>
</feature>
<dbReference type="GO" id="GO:0019478">
    <property type="term" value="P:D-amino acid catabolic process"/>
    <property type="evidence" value="ECO:0007669"/>
    <property type="project" value="TreeGrafter"/>
</dbReference>
<dbReference type="InParanoid" id="D3AVR2"/>
<evidence type="ECO:0000313" key="8">
    <source>
        <dbReference type="EMBL" id="EFA86385.1"/>
    </source>
</evidence>
<dbReference type="InterPro" id="IPR006181">
    <property type="entry name" value="D-amino_acid_oxidase_CS"/>
</dbReference>
<comment type="caution">
    <text evidence="8">The sequence shown here is derived from an EMBL/GenBank/DDBJ whole genome shotgun (WGS) entry which is preliminary data.</text>
</comment>
<feature type="binding site" evidence="6">
    <location>
        <position position="279"/>
    </location>
    <ligand>
        <name>D-dopa</name>
        <dbReference type="ChEBI" id="CHEBI:149689"/>
    </ligand>
</feature>
<keyword evidence="3" id="KW-0285">Flavoprotein</keyword>
<evidence type="ECO:0000256" key="3">
    <source>
        <dbReference type="ARBA" id="ARBA00022630"/>
    </source>
</evidence>
<feature type="binding site" evidence="6">
    <location>
        <begin position="44"/>
        <end position="45"/>
    </location>
    <ligand>
        <name>FAD</name>
        <dbReference type="ChEBI" id="CHEBI:57692"/>
    </ligand>
</feature>
<dbReference type="FunCoup" id="D3AVR2">
    <property type="interactions" value="62"/>
</dbReference>
<dbReference type="RefSeq" id="XP_020438490.1">
    <property type="nucleotide sequence ID" value="XM_020571216.1"/>
</dbReference>
<comment type="similarity">
    <text evidence="2">Belongs to the DAMOX/DASOX family.</text>
</comment>
<accession>D3AVR2</accession>
<gene>
    <name evidence="8" type="primary">ddo-1</name>
    <name evidence="8" type="ORF">PPL_00177</name>
</gene>
<dbReference type="InterPro" id="IPR023209">
    <property type="entry name" value="DAO"/>
</dbReference>
<sequence length="359" mass="40822">MNIHKKDIIIIGCGCIGLSAGVILLKTGDYNVKIWAKDLPPNTTSNKAAALWYPFLSEPLDKVGRWSQETMDYFKKEIIPLGVEKTGTLTKKVYELYRTPRAQLPEWSPFVPSFRRMKKEEMLDGYIDGFTVEDGFVMDTDQYMDWLVESFKALGGSIDQREVVDIREPFIYADIVINCSGLGARELIGDRLVYPSRGQIIVVDNTRDISLMDEEDEYQLGYVIPRVHNSVLGGTNQQHNYNLEPSKKDTEEILDRVAKISPQFERKNLKILGEKVGLRPSRYSIRLENEFMQDGRKLLVHNYGHGGSGFTVSWGCALDTLKLVRKGADKLKTSNKSDVPWYSLLNKRRSSSSCSFVND</sequence>
<organism evidence="8 9">
    <name type="scientific">Heterostelium pallidum (strain ATCC 26659 / Pp 5 / PN500)</name>
    <name type="common">Cellular slime mold</name>
    <name type="synonym">Polysphondylium pallidum</name>
    <dbReference type="NCBI Taxonomy" id="670386"/>
    <lineage>
        <taxon>Eukaryota</taxon>
        <taxon>Amoebozoa</taxon>
        <taxon>Evosea</taxon>
        <taxon>Eumycetozoa</taxon>
        <taxon>Dictyostelia</taxon>
        <taxon>Acytosteliales</taxon>
        <taxon>Acytosteliaceae</taxon>
        <taxon>Heterostelium</taxon>
    </lineage>
</organism>
<evidence type="ECO:0000256" key="2">
    <source>
        <dbReference type="ARBA" id="ARBA00006730"/>
    </source>
</evidence>
<dbReference type="GO" id="GO:0005737">
    <property type="term" value="C:cytoplasm"/>
    <property type="evidence" value="ECO:0007669"/>
    <property type="project" value="TreeGrafter"/>
</dbReference>
<dbReference type="GO" id="GO:0071949">
    <property type="term" value="F:FAD binding"/>
    <property type="evidence" value="ECO:0007669"/>
    <property type="project" value="InterPro"/>
</dbReference>
<evidence type="ECO:0000313" key="9">
    <source>
        <dbReference type="Proteomes" id="UP000001396"/>
    </source>
</evidence>
<dbReference type="Gene3D" id="3.40.50.720">
    <property type="entry name" value="NAD(P)-binding Rossmann-like Domain"/>
    <property type="match status" value="1"/>
</dbReference>
<dbReference type="STRING" id="670386.D3AVR2"/>
<feature type="binding site" evidence="6">
    <location>
        <position position="307"/>
    </location>
    <ligand>
        <name>D-dopa</name>
        <dbReference type="ChEBI" id="CHEBI:149689"/>
    </ligand>
</feature>
<feature type="binding site" evidence="6">
    <location>
        <position position="163"/>
    </location>
    <ligand>
        <name>FAD</name>
        <dbReference type="ChEBI" id="CHEBI:57692"/>
    </ligand>
</feature>
<reference evidence="8 9" key="1">
    <citation type="journal article" date="2011" name="Genome Res.">
        <title>Phylogeny-wide analysis of social amoeba genomes highlights ancient origins for complex intercellular communication.</title>
        <authorList>
            <person name="Heidel A.J."/>
            <person name="Lawal H.M."/>
            <person name="Felder M."/>
            <person name="Schilde C."/>
            <person name="Helps N.R."/>
            <person name="Tunggal B."/>
            <person name="Rivero F."/>
            <person name="John U."/>
            <person name="Schleicher M."/>
            <person name="Eichinger L."/>
            <person name="Platzer M."/>
            <person name="Noegel A.A."/>
            <person name="Schaap P."/>
            <person name="Gloeckner G."/>
        </authorList>
    </citation>
    <scope>NUCLEOTIDE SEQUENCE [LARGE SCALE GENOMIC DNA]</scope>
    <source>
        <strain evidence="9">ATCC 26659 / Pp 5 / PN500</strain>
    </source>
</reference>
<dbReference type="PANTHER" id="PTHR11530:SF11">
    <property type="entry name" value="D-ASPARTATE OXIDASE"/>
    <property type="match status" value="1"/>
</dbReference>
<keyword evidence="5" id="KW-0560">Oxidoreductase</keyword>
<dbReference type="EMBL" id="ADBJ01000002">
    <property type="protein sequence ID" value="EFA86385.1"/>
    <property type="molecule type" value="Genomic_DNA"/>
</dbReference>
<dbReference type="PIRSF" id="PIRSF000189">
    <property type="entry name" value="D-aa_oxidase"/>
    <property type="match status" value="1"/>
</dbReference>
<evidence type="ECO:0000256" key="1">
    <source>
        <dbReference type="ARBA" id="ARBA00001974"/>
    </source>
</evidence>
<feature type="binding site" evidence="6">
    <location>
        <begin position="306"/>
        <end position="311"/>
    </location>
    <ligand>
        <name>FAD</name>
        <dbReference type="ChEBI" id="CHEBI:57692"/>
    </ligand>
</feature>
<keyword evidence="9" id="KW-1185">Reference proteome</keyword>
<evidence type="ECO:0000259" key="7">
    <source>
        <dbReference type="Pfam" id="PF01266"/>
    </source>
</evidence>
<dbReference type="GO" id="GO:0003884">
    <property type="term" value="F:D-amino-acid oxidase activity"/>
    <property type="evidence" value="ECO:0007669"/>
    <property type="project" value="InterPro"/>
</dbReference>
<evidence type="ECO:0000256" key="4">
    <source>
        <dbReference type="ARBA" id="ARBA00022827"/>
    </source>
</evidence>
<name>D3AVR2_HETP5</name>
<dbReference type="InterPro" id="IPR006076">
    <property type="entry name" value="FAD-dep_OxRdtase"/>
</dbReference>
<dbReference type="AlphaFoldDB" id="D3AVR2"/>
<dbReference type="OMA" id="DLWELQP"/>
<protein>
    <submittedName>
        <fullName evidence="8">D-aspartate oxidase</fullName>
    </submittedName>
</protein>